<name>A0ABN7V783_GIGMA</name>
<gene>
    <name evidence="1" type="ORF">GMARGA_LOCUS14907</name>
</gene>
<proteinExistence type="predicted"/>
<comment type="caution">
    <text evidence="1">The sequence shown here is derived from an EMBL/GenBank/DDBJ whole genome shotgun (WGS) entry which is preliminary data.</text>
</comment>
<dbReference type="PANTHER" id="PTHR45786:SF74">
    <property type="entry name" value="ATP-DEPENDENT DNA HELICASE"/>
    <property type="match status" value="1"/>
</dbReference>
<keyword evidence="2" id="KW-1185">Reference proteome</keyword>
<feature type="non-terminal residue" evidence="1">
    <location>
        <position position="1"/>
    </location>
</feature>
<evidence type="ECO:0000313" key="2">
    <source>
        <dbReference type="Proteomes" id="UP000789901"/>
    </source>
</evidence>
<dbReference type="Proteomes" id="UP000789901">
    <property type="component" value="Unassembled WGS sequence"/>
</dbReference>
<dbReference type="EMBL" id="CAJVQB010010073">
    <property type="protein sequence ID" value="CAG8736354.1"/>
    <property type="molecule type" value="Genomic_DNA"/>
</dbReference>
<dbReference type="PANTHER" id="PTHR45786">
    <property type="entry name" value="DNA BINDING PROTEIN-LIKE"/>
    <property type="match status" value="1"/>
</dbReference>
<reference evidence="1 2" key="1">
    <citation type="submission" date="2021-06" db="EMBL/GenBank/DDBJ databases">
        <authorList>
            <person name="Kallberg Y."/>
            <person name="Tangrot J."/>
            <person name="Rosling A."/>
        </authorList>
    </citation>
    <scope>NUCLEOTIDE SEQUENCE [LARGE SCALE GENOMIC DNA]</scope>
    <source>
        <strain evidence="1 2">120-4 pot B 10/14</strain>
    </source>
</reference>
<protein>
    <submittedName>
        <fullName evidence="1">30706_t:CDS:1</fullName>
    </submittedName>
</protein>
<accession>A0ABN7V783</accession>
<sequence>YNSALAFSSIGAQIDEQVTGTKVAIIMVDNEEENETPTTDIIIHLKKGRLKHISHLHATYTPLYYVLLFPFGEDG</sequence>
<organism evidence="1 2">
    <name type="scientific">Gigaspora margarita</name>
    <dbReference type="NCBI Taxonomy" id="4874"/>
    <lineage>
        <taxon>Eukaryota</taxon>
        <taxon>Fungi</taxon>
        <taxon>Fungi incertae sedis</taxon>
        <taxon>Mucoromycota</taxon>
        <taxon>Glomeromycotina</taxon>
        <taxon>Glomeromycetes</taxon>
        <taxon>Diversisporales</taxon>
        <taxon>Gigasporaceae</taxon>
        <taxon>Gigaspora</taxon>
    </lineage>
</organism>
<evidence type="ECO:0000313" key="1">
    <source>
        <dbReference type="EMBL" id="CAG8736354.1"/>
    </source>
</evidence>